<name>A0A895YH93_9ACTN</name>
<dbReference type="Gene3D" id="3.90.550.10">
    <property type="entry name" value="Spore Coat Polysaccharide Biosynthesis Protein SpsA, Chain A"/>
    <property type="match status" value="1"/>
</dbReference>
<dbReference type="InterPro" id="IPR025877">
    <property type="entry name" value="MobA-like_NTP_Trfase"/>
</dbReference>
<dbReference type="AlphaFoldDB" id="A0A895YH93"/>
<dbReference type="RefSeq" id="WP_239677050.1">
    <property type="nucleotide sequence ID" value="NZ_CP070499.1"/>
</dbReference>
<protein>
    <submittedName>
        <fullName evidence="4">NTP transferase domain-containing protein</fullName>
    </submittedName>
</protein>
<proteinExistence type="predicted"/>
<evidence type="ECO:0000259" key="3">
    <source>
        <dbReference type="Pfam" id="PF12804"/>
    </source>
</evidence>
<feature type="domain" description="MobA-like NTP transferase" evidence="3">
    <location>
        <begin position="10"/>
        <end position="165"/>
    </location>
</feature>
<reference evidence="4" key="1">
    <citation type="submission" date="2021-02" db="EMBL/GenBank/DDBJ databases">
        <title>Natrosporangium hydrolyticum gen. nov., sp. nov, a haloalkaliphilic actinobacterium from a soda solonchak soil.</title>
        <authorList>
            <person name="Sorokin D.Y."/>
            <person name="Khijniak T.V."/>
            <person name="Zakharycheva A.P."/>
            <person name="Boueva O.V."/>
            <person name="Ariskina E.V."/>
            <person name="Hahnke R.L."/>
            <person name="Bunk B."/>
            <person name="Sproer C."/>
            <person name="Schumann P."/>
            <person name="Evtushenko L.I."/>
            <person name="Kublanov I.V."/>
        </authorList>
    </citation>
    <scope>NUCLEOTIDE SEQUENCE</scope>
    <source>
        <strain evidence="4">DSM 106523</strain>
    </source>
</reference>
<gene>
    <name evidence="4" type="ORF">JQS43_00380</name>
</gene>
<keyword evidence="1 4" id="KW-0808">Transferase</keyword>
<accession>A0A895YH93</accession>
<dbReference type="PANTHER" id="PTHR19136:SF81">
    <property type="entry name" value="MOLYBDENUM COFACTOR GUANYLYLTRANSFERASE"/>
    <property type="match status" value="1"/>
</dbReference>
<dbReference type="EMBL" id="CP070499">
    <property type="protein sequence ID" value="QSB14889.1"/>
    <property type="molecule type" value="Genomic_DNA"/>
</dbReference>
<organism evidence="4 5">
    <name type="scientific">Natronosporangium hydrolyticum</name>
    <dbReference type="NCBI Taxonomy" id="2811111"/>
    <lineage>
        <taxon>Bacteria</taxon>
        <taxon>Bacillati</taxon>
        <taxon>Actinomycetota</taxon>
        <taxon>Actinomycetes</taxon>
        <taxon>Micromonosporales</taxon>
        <taxon>Micromonosporaceae</taxon>
        <taxon>Natronosporangium</taxon>
    </lineage>
</organism>
<evidence type="ECO:0000256" key="1">
    <source>
        <dbReference type="ARBA" id="ARBA00022679"/>
    </source>
</evidence>
<feature type="region of interest" description="Disordered" evidence="2">
    <location>
        <begin position="175"/>
        <end position="210"/>
    </location>
</feature>
<evidence type="ECO:0000256" key="2">
    <source>
        <dbReference type="SAM" id="MobiDB-lite"/>
    </source>
</evidence>
<dbReference type="Pfam" id="PF12804">
    <property type="entry name" value="NTP_transf_3"/>
    <property type="match status" value="1"/>
</dbReference>
<sequence length="210" mass="21496">MPARTQAYAAIVLAGGAGQRFGGPAKPMAPVAGTPMLARVLGAVADADPLIVVGPAGLPAPPDTVFVHERPAGGGPAAATAAGLAELPADAGFVALLAADLPLLTRAAVDRLRRATTDAYDGAVYVDDGGQRQWLCGLWRVTALRAARSALPEKLTGTPLRRLLAPLRVAEVTAPGHEPPPWWDCDTEADRRRAEELANVEPADGAGPAG</sequence>
<evidence type="ECO:0000313" key="4">
    <source>
        <dbReference type="EMBL" id="QSB14889.1"/>
    </source>
</evidence>
<keyword evidence="5" id="KW-1185">Reference proteome</keyword>
<dbReference type="Proteomes" id="UP000662857">
    <property type="component" value="Chromosome"/>
</dbReference>
<evidence type="ECO:0000313" key="5">
    <source>
        <dbReference type="Proteomes" id="UP000662857"/>
    </source>
</evidence>
<dbReference type="InterPro" id="IPR029044">
    <property type="entry name" value="Nucleotide-diphossugar_trans"/>
</dbReference>
<dbReference type="GO" id="GO:0016779">
    <property type="term" value="F:nucleotidyltransferase activity"/>
    <property type="evidence" value="ECO:0007669"/>
    <property type="project" value="TreeGrafter"/>
</dbReference>
<dbReference type="SUPFAM" id="SSF53448">
    <property type="entry name" value="Nucleotide-diphospho-sugar transferases"/>
    <property type="match status" value="1"/>
</dbReference>
<dbReference type="KEGG" id="nhy:JQS43_00380"/>
<dbReference type="PANTHER" id="PTHR19136">
    <property type="entry name" value="MOLYBDENUM COFACTOR GUANYLYLTRANSFERASE"/>
    <property type="match status" value="1"/>
</dbReference>